<comment type="similarity">
    <text evidence="2">Belongs to the peptidase S1 family. CLIP subfamily.</text>
</comment>
<protein>
    <submittedName>
        <fullName evidence="4">Transmembrane protease serine</fullName>
    </submittedName>
</protein>
<dbReference type="InterPro" id="IPR051487">
    <property type="entry name" value="Ser/Thr_Proteases_Immune/Dev"/>
</dbReference>
<evidence type="ECO:0000259" key="3">
    <source>
        <dbReference type="PROSITE" id="PS50240"/>
    </source>
</evidence>
<dbReference type="InterPro" id="IPR043504">
    <property type="entry name" value="Peptidase_S1_PA_chymotrypsin"/>
</dbReference>
<keyword evidence="1" id="KW-1015">Disulfide bond</keyword>
<comment type="caution">
    <text evidence="4">The sequence shown here is derived from an EMBL/GenBank/DDBJ whole genome shotgun (WGS) entry which is preliminary data.</text>
</comment>
<keyword evidence="5" id="KW-1185">Reference proteome</keyword>
<gene>
    <name evidence="4" type="primary">Tmprss11g</name>
    <name evidence="4" type="ORF">DERP_002553</name>
</gene>
<dbReference type="SMART" id="SM00020">
    <property type="entry name" value="Tryp_SPc"/>
    <property type="match status" value="1"/>
</dbReference>
<dbReference type="CDD" id="cd00190">
    <property type="entry name" value="Tryp_SPc"/>
    <property type="match status" value="1"/>
</dbReference>
<proteinExistence type="inferred from homology"/>
<evidence type="ECO:0000313" key="5">
    <source>
        <dbReference type="Proteomes" id="UP000887458"/>
    </source>
</evidence>
<dbReference type="InterPro" id="IPR001254">
    <property type="entry name" value="Trypsin_dom"/>
</dbReference>
<name>A0ABQ8JI55_DERPT</name>
<accession>A0ABQ8JI55</accession>
<dbReference type="EMBL" id="NJHN03000037">
    <property type="protein sequence ID" value="KAH9422256.1"/>
    <property type="molecule type" value="Genomic_DNA"/>
</dbReference>
<dbReference type="Proteomes" id="UP000887458">
    <property type="component" value="Unassembled WGS sequence"/>
</dbReference>
<dbReference type="PRINTS" id="PR00722">
    <property type="entry name" value="CHYMOTRYPSIN"/>
</dbReference>
<dbReference type="Pfam" id="PF00089">
    <property type="entry name" value="Trypsin"/>
    <property type="match status" value="1"/>
</dbReference>
<evidence type="ECO:0000313" key="4">
    <source>
        <dbReference type="EMBL" id="KAH9422256.1"/>
    </source>
</evidence>
<evidence type="ECO:0000256" key="2">
    <source>
        <dbReference type="ARBA" id="ARBA00024195"/>
    </source>
</evidence>
<dbReference type="Gene3D" id="2.40.10.10">
    <property type="entry name" value="Trypsin-like serine proteases"/>
    <property type="match status" value="1"/>
</dbReference>
<dbReference type="InterPro" id="IPR001314">
    <property type="entry name" value="Peptidase_S1A"/>
</dbReference>
<reference evidence="4 5" key="2">
    <citation type="journal article" date="2022" name="Mol. Biol. Evol.">
        <title>Comparative Genomics Reveals Insights into the Divergent Evolution of Astigmatic Mites and Household Pest Adaptations.</title>
        <authorList>
            <person name="Xiong Q."/>
            <person name="Wan A.T."/>
            <person name="Liu X."/>
            <person name="Fung C.S."/>
            <person name="Xiao X."/>
            <person name="Malainual N."/>
            <person name="Hou J."/>
            <person name="Wang L."/>
            <person name="Wang M."/>
            <person name="Yang K.Y."/>
            <person name="Cui Y."/>
            <person name="Leung E.L."/>
            <person name="Nong W."/>
            <person name="Shin S.K."/>
            <person name="Au S.W."/>
            <person name="Jeong K.Y."/>
            <person name="Chew F.T."/>
            <person name="Hui J.H."/>
            <person name="Leung T.F."/>
            <person name="Tungtrongchitr A."/>
            <person name="Zhong N."/>
            <person name="Liu Z."/>
            <person name="Tsui S.K."/>
        </authorList>
    </citation>
    <scope>NUCLEOTIDE SEQUENCE [LARGE SCALE GENOMIC DNA]</scope>
    <source>
        <strain evidence="4">Derp</strain>
    </source>
</reference>
<dbReference type="PROSITE" id="PS50240">
    <property type="entry name" value="TRYPSIN_DOM"/>
    <property type="match status" value="1"/>
</dbReference>
<evidence type="ECO:0000256" key="1">
    <source>
        <dbReference type="ARBA" id="ARBA00023157"/>
    </source>
</evidence>
<dbReference type="GO" id="GO:0006508">
    <property type="term" value="P:proteolysis"/>
    <property type="evidence" value="ECO:0007669"/>
    <property type="project" value="UniProtKB-KW"/>
</dbReference>
<dbReference type="InterPro" id="IPR009003">
    <property type="entry name" value="Peptidase_S1_PA"/>
</dbReference>
<keyword evidence="4" id="KW-0472">Membrane</keyword>
<keyword evidence="4" id="KW-0645">Protease</keyword>
<reference evidence="4 5" key="1">
    <citation type="journal article" date="2018" name="J. Allergy Clin. Immunol.">
        <title>High-quality assembly of Dermatophagoides pteronyssinus genome and transcriptome reveals a wide range of novel allergens.</title>
        <authorList>
            <person name="Liu X.Y."/>
            <person name="Yang K.Y."/>
            <person name="Wang M.Q."/>
            <person name="Kwok J.S."/>
            <person name="Zeng X."/>
            <person name="Yang Z."/>
            <person name="Xiao X.J."/>
            <person name="Lau C.P."/>
            <person name="Li Y."/>
            <person name="Huang Z.M."/>
            <person name="Ba J.G."/>
            <person name="Yim A.K."/>
            <person name="Ouyang C.Y."/>
            <person name="Ngai S.M."/>
            <person name="Chan T.F."/>
            <person name="Leung E.L."/>
            <person name="Liu L."/>
            <person name="Liu Z.G."/>
            <person name="Tsui S.K."/>
        </authorList>
    </citation>
    <scope>NUCLEOTIDE SEQUENCE [LARGE SCALE GENOMIC DNA]</scope>
    <source>
        <strain evidence="4">Derp</strain>
    </source>
</reference>
<sequence length="285" mass="32659">MFRIFILSLFSIIFFQSNIIYSKIIVIGNLKFIVQIKNNLSLPGCGLFGHFERISNGQDSIDGSYPFAALLYRYQAPFGGAVIINERWLLSAAHNFYESKQPSIYQIGVGSIYLKRLIMKKVDKIIVHEKYQHHQKYDLALIRLKEPLKFGQNIRPICLPEYSFESLNDLKRGRAIGWGYRNFSGSKVSEILQEVDLDIIPLKKCRQIYSKLDQDIIHSQICTYTKNKDECSGDSGGPFFAYKNDQAILFGIIGFGVTCADEFPGVNTAVSHFLNWIHRILMENH</sequence>
<dbReference type="SUPFAM" id="SSF50494">
    <property type="entry name" value="Trypsin-like serine proteases"/>
    <property type="match status" value="1"/>
</dbReference>
<dbReference type="PANTHER" id="PTHR24256">
    <property type="entry name" value="TRYPTASE-RELATED"/>
    <property type="match status" value="1"/>
</dbReference>
<keyword evidence="4" id="KW-0378">Hydrolase</keyword>
<organism evidence="4 5">
    <name type="scientific">Dermatophagoides pteronyssinus</name>
    <name type="common">European house dust mite</name>
    <dbReference type="NCBI Taxonomy" id="6956"/>
    <lineage>
        <taxon>Eukaryota</taxon>
        <taxon>Metazoa</taxon>
        <taxon>Ecdysozoa</taxon>
        <taxon>Arthropoda</taxon>
        <taxon>Chelicerata</taxon>
        <taxon>Arachnida</taxon>
        <taxon>Acari</taxon>
        <taxon>Acariformes</taxon>
        <taxon>Sarcoptiformes</taxon>
        <taxon>Astigmata</taxon>
        <taxon>Psoroptidia</taxon>
        <taxon>Analgoidea</taxon>
        <taxon>Pyroglyphidae</taxon>
        <taxon>Dermatophagoidinae</taxon>
        <taxon>Dermatophagoides</taxon>
    </lineage>
</organism>
<dbReference type="GO" id="GO:0008233">
    <property type="term" value="F:peptidase activity"/>
    <property type="evidence" value="ECO:0007669"/>
    <property type="project" value="UniProtKB-KW"/>
</dbReference>
<keyword evidence="4" id="KW-0812">Transmembrane</keyword>
<feature type="domain" description="Peptidase S1" evidence="3">
    <location>
        <begin position="54"/>
        <end position="282"/>
    </location>
</feature>